<evidence type="ECO:0000313" key="6">
    <source>
        <dbReference type="Proteomes" id="UP000188320"/>
    </source>
</evidence>
<proteinExistence type="predicted"/>
<reference evidence="6" key="1">
    <citation type="submission" date="2017-01" db="EMBL/GenBank/DDBJ databases">
        <authorList>
            <person name="Wang Y."/>
            <person name="White M."/>
            <person name="Kvist S."/>
            <person name="Moncalvo J.-M."/>
        </authorList>
    </citation>
    <scope>NUCLEOTIDE SEQUENCE [LARGE SCALE GENOMIC DNA]</scope>
    <source>
        <strain evidence="6">COL-18-3</strain>
    </source>
</reference>
<dbReference type="InterPro" id="IPR051229">
    <property type="entry name" value="ALYREF_mRNA_export"/>
</dbReference>
<protein>
    <submittedName>
        <fullName evidence="5">THO complex subunit 4C</fullName>
    </submittedName>
</protein>
<dbReference type="InterPro" id="IPR012677">
    <property type="entry name" value="Nucleotide-bd_a/b_plait_sf"/>
</dbReference>
<accession>A0A1R1PL90</accession>
<dbReference type="CDD" id="cd00590">
    <property type="entry name" value="RRM_SF"/>
    <property type="match status" value="1"/>
</dbReference>
<sequence length="355" mass="38285">MRPKRVIEAHDLRNVIERGRNRAGGASKNTKGGIEDRLGIKTGSIIDRVGLRTRPKGVGDRVVKSVGGRRSDNDILKSTLNRREREIIEHVTKKAVNKIIDSSATGSPHASSNRAHVKGEKSDHGNSRNKSRDKSKGEADGKGELKKKGVNISIRGESGPTAIFVGNLDPEASTEDVRTCFRQFGALVSCQLLYDSGGKSTGNAELVYKNKSEAIEAIKQLNNIVADGRTLIVQLKGDTGAVQNLEAGNNSNNKVAESINMDTGTNVGMGTDNIVAGGGGQGYDYEYDYGPTQSGDASDRHSSGRRGRANISSGTGVNRDREYRHGGRRNRDTSRRYNDTRGNVNGGYMDVDDSK</sequence>
<dbReference type="OrthoDB" id="6159137at2759"/>
<dbReference type="SUPFAM" id="SSF54928">
    <property type="entry name" value="RNA-binding domain, RBD"/>
    <property type="match status" value="1"/>
</dbReference>
<feature type="compositionally biased region" description="Polar residues" evidence="3">
    <location>
        <begin position="100"/>
        <end position="114"/>
    </location>
</feature>
<dbReference type="PANTHER" id="PTHR19965">
    <property type="entry name" value="RNA AND EXPORT FACTOR BINDING PROTEIN"/>
    <property type="match status" value="1"/>
</dbReference>
<dbReference type="Gene3D" id="3.30.70.330">
    <property type="match status" value="1"/>
</dbReference>
<evidence type="ECO:0000259" key="4">
    <source>
        <dbReference type="PROSITE" id="PS50102"/>
    </source>
</evidence>
<dbReference type="PANTHER" id="PTHR19965:SF82">
    <property type="entry name" value="THO COMPLEX SUBUNIT 4"/>
    <property type="match status" value="1"/>
</dbReference>
<dbReference type="Proteomes" id="UP000188320">
    <property type="component" value="Unassembled WGS sequence"/>
</dbReference>
<dbReference type="SMART" id="SM00360">
    <property type="entry name" value="RRM"/>
    <property type="match status" value="1"/>
</dbReference>
<dbReference type="PROSITE" id="PS50102">
    <property type="entry name" value="RRM"/>
    <property type="match status" value="1"/>
</dbReference>
<dbReference type="InterPro" id="IPR000504">
    <property type="entry name" value="RRM_dom"/>
</dbReference>
<comment type="caution">
    <text evidence="5">The sequence shown here is derived from an EMBL/GenBank/DDBJ whole genome shotgun (WGS) entry which is preliminary data.</text>
</comment>
<evidence type="ECO:0000313" key="5">
    <source>
        <dbReference type="EMBL" id="OMH81699.1"/>
    </source>
</evidence>
<feature type="region of interest" description="Disordered" evidence="3">
    <location>
        <begin position="99"/>
        <end position="150"/>
    </location>
</feature>
<dbReference type="InterPro" id="IPR035979">
    <property type="entry name" value="RBD_domain_sf"/>
</dbReference>
<feature type="compositionally biased region" description="Basic and acidic residues" evidence="3">
    <location>
        <begin position="318"/>
        <end position="339"/>
    </location>
</feature>
<dbReference type="AlphaFoldDB" id="A0A1R1PL90"/>
<keyword evidence="6" id="KW-1185">Reference proteome</keyword>
<organism evidence="5 6">
    <name type="scientific">Zancudomyces culisetae</name>
    <name type="common">Gut fungus</name>
    <name type="synonym">Smittium culisetae</name>
    <dbReference type="NCBI Taxonomy" id="1213189"/>
    <lineage>
        <taxon>Eukaryota</taxon>
        <taxon>Fungi</taxon>
        <taxon>Fungi incertae sedis</taxon>
        <taxon>Zoopagomycota</taxon>
        <taxon>Kickxellomycotina</taxon>
        <taxon>Harpellomycetes</taxon>
        <taxon>Harpellales</taxon>
        <taxon>Legeriomycetaceae</taxon>
        <taxon>Zancudomyces</taxon>
    </lineage>
</organism>
<dbReference type="Pfam" id="PF00076">
    <property type="entry name" value="RRM_1"/>
    <property type="match status" value="1"/>
</dbReference>
<dbReference type="GO" id="GO:0005634">
    <property type="term" value="C:nucleus"/>
    <property type="evidence" value="ECO:0007669"/>
    <property type="project" value="TreeGrafter"/>
</dbReference>
<keyword evidence="1 2" id="KW-0694">RNA-binding</keyword>
<dbReference type="GO" id="GO:0003729">
    <property type="term" value="F:mRNA binding"/>
    <property type="evidence" value="ECO:0007669"/>
    <property type="project" value="TreeGrafter"/>
</dbReference>
<feature type="region of interest" description="Disordered" evidence="3">
    <location>
        <begin position="286"/>
        <end position="355"/>
    </location>
</feature>
<feature type="domain" description="RRM" evidence="4">
    <location>
        <begin position="161"/>
        <end position="238"/>
    </location>
</feature>
<evidence type="ECO:0000256" key="2">
    <source>
        <dbReference type="PROSITE-ProRule" id="PRU00176"/>
    </source>
</evidence>
<gene>
    <name evidence="5" type="ORF">AX774_g4848</name>
</gene>
<evidence type="ECO:0000256" key="1">
    <source>
        <dbReference type="ARBA" id="ARBA00022884"/>
    </source>
</evidence>
<evidence type="ECO:0000256" key="3">
    <source>
        <dbReference type="SAM" id="MobiDB-lite"/>
    </source>
</evidence>
<name>A0A1R1PL90_ZANCU</name>
<feature type="compositionally biased region" description="Basic and acidic residues" evidence="3">
    <location>
        <begin position="117"/>
        <end position="147"/>
    </location>
</feature>
<dbReference type="EMBL" id="LSSK01000844">
    <property type="protein sequence ID" value="OMH81699.1"/>
    <property type="molecule type" value="Genomic_DNA"/>
</dbReference>